<evidence type="ECO:0000313" key="3">
    <source>
        <dbReference type="Proteomes" id="UP001165121"/>
    </source>
</evidence>
<name>A0A9W6XSV0_9STRA</name>
<organism evidence="2 3">
    <name type="scientific">Phytophthora fragariaefolia</name>
    <dbReference type="NCBI Taxonomy" id="1490495"/>
    <lineage>
        <taxon>Eukaryota</taxon>
        <taxon>Sar</taxon>
        <taxon>Stramenopiles</taxon>
        <taxon>Oomycota</taxon>
        <taxon>Peronosporomycetes</taxon>
        <taxon>Peronosporales</taxon>
        <taxon>Peronosporaceae</taxon>
        <taxon>Phytophthora</taxon>
    </lineage>
</organism>
<dbReference type="Proteomes" id="UP001165121">
    <property type="component" value="Unassembled WGS sequence"/>
</dbReference>
<feature type="compositionally biased region" description="Basic and acidic residues" evidence="1">
    <location>
        <begin position="59"/>
        <end position="90"/>
    </location>
</feature>
<accession>A0A9W6XSV0</accession>
<reference evidence="2" key="1">
    <citation type="submission" date="2023-04" db="EMBL/GenBank/DDBJ databases">
        <title>Phytophthora fragariaefolia NBRC 109709.</title>
        <authorList>
            <person name="Ichikawa N."/>
            <person name="Sato H."/>
            <person name="Tonouchi N."/>
        </authorList>
    </citation>
    <scope>NUCLEOTIDE SEQUENCE</scope>
    <source>
        <strain evidence="2">NBRC 109709</strain>
    </source>
</reference>
<gene>
    <name evidence="2" type="ORF">Pfra01_001598700</name>
</gene>
<proteinExistence type="predicted"/>
<dbReference type="EMBL" id="BSXT01001775">
    <property type="protein sequence ID" value="GMF45084.1"/>
    <property type="molecule type" value="Genomic_DNA"/>
</dbReference>
<feature type="compositionally biased region" description="Polar residues" evidence="1">
    <location>
        <begin position="33"/>
        <end position="52"/>
    </location>
</feature>
<feature type="region of interest" description="Disordered" evidence="1">
    <location>
        <begin position="33"/>
        <end position="90"/>
    </location>
</feature>
<evidence type="ECO:0000256" key="1">
    <source>
        <dbReference type="SAM" id="MobiDB-lite"/>
    </source>
</evidence>
<dbReference type="AlphaFoldDB" id="A0A9W6XSV0"/>
<keyword evidence="3" id="KW-1185">Reference proteome</keyword>
<sequence>MRDRVALQRRIHTEAIKALHDQAGGLESQVATLQSSASTASPKQAQRIQQLEASLAQAQDDREASEVALRRSQEDSRVLEASKRALETST</sequence>
<protein>
    <submittedName>
        <fullName evidence="2">Unnamed protein product</fullName>
    </submittedName>
</protein>
<comment type="caution">
    <text evidence="2">The sequence shown here is derived from an EMBL/GenBank/DDBJ whole genome shotgun (WGS) entry which is preliminary data.</text>
</comment>
<evidence type="ECO:0000313" key="2">
    <source>
        <dbReference type="EMBL" id="GMF45084.1"/>
    </source>
</evidence>